<organism evidence="1 2">
    <name type="scientific">Flaviflagellibacter deserti</name>
    <dbReference type="NCBI Taxonomy" id="2267266"/>
    <lineage>
        <taxon>Bacteria</taxon>
        <taxon>Pseudomonadati</taxon>
        <taxon>Pseudomonadota</taxon>
        <taxon>Alphaproteobacteria</taxon>
        <taxon>Hyphomicrobiales</taxon>
        <taxon>Flaviflagellibacter</taxon>
    </lineage>
</organism>
<comment type="caution">
    <text evidence="1">The sequence shown here is derived from an EMBL/GenBank/DDBJ whole genome shotgun (WGS) entry which is preliminary data.</text>
</comment>
<dbReference type="Proteomes" id="UP001595796">
    <property type="component" value="Unassembled WGS sequence"/>
</dbReference>
<evidence type="ECO:0000313" key="1">
    <source>
        <dbReference type="EMBL" id="MFC5068554.1"/>
    </source>
</evidence>
<sequence>MFDEYLGRWKLTPDGPPIETHSSQLLPVRYRGEPAMLKVSHAVEEKLGHLLMNWWDGRGAARVFAHDDDAILLERAEGKRRLTEYARDGRDDEATRILCDAIAELHTPRGKPLPDLVPLTEWFRSLWPAAEVHGGLLALSARTARDLLSNQKEIGVLHGDVHHDNVLDFGARGWLAIDPKRILGDRAFDYANLFCNPEDAPSVPKEKDRFLRRVEIVSDMAGIERTRLLRWILAWTGLSAAWWFEDDMPAEIDMAVGQMAASELGYDA</sequence>
<name>A0ABV9Z1V7_9HYPH</name>
<keyword evidence="2" id="KW-1185">Reference proteome</keyword>
<dbReference type="Pfam" id="PF04655">
    <property type="entry name" value="APH_6_hur"/>
    <property type="match status" value="1"/>
</dbReference>
<dbReference type="EMBL" id="JBHSJF010000006">
    <property type="protein sequence ID" value="MFC5068554.1"/>
    <property type="molecule type" value="Genomic_DNA"/>
</dbReference>
<protein>
    <submittedName>
        <fullName evidence="1">Aminoglycoside phosphotransferase family protein</fullName>
    </submittedName>
</protein>
<accession>A0ABV9Z1V7</accession>
<dbReference type="InterPro" id="IPR006748">
    <property type="entry name" value="NH2Glyco/OHUrea_AB-resist_kin"/>
</dbReference>
<reference evidence="2" key="1">
    <citation type="journal article" date="2019" name="Int. J. Syst. Evol. Microbiol.">
        <title>The Global Catalogue of Microorganisms (GCM) 10K type strain sequencing project: providing services to taxonomists for standard genome sequencing and annotation.</title>
        <authorList>
            <consortium name="The Broad Institute Genomics Platform"/>
            <consortium name="The Broad Institute Genome Sequencing Center for Infectious Disease"/>
            <person name="Wu L."/>
            <person name="Ma J."/>
        </authorList>
    </citation>
    <scope>NUCLEOTIDE SEQUENCE [LARGE SCALE GENOMIC DNA]</scope>
    <source>
        <strain evidence="2">CGMCC 1.16444</strain>
    </source>
</reference>
<evidence type="ECO:0000313" key="2">
    <source>
        <dbReference type="Proteomes" id="UP001595796"/>
    </source>
</evidence>
<dbReference type="SUPFAM" id="SSF56112">
    <property type="entry name" value="Protein kinase-like (PK-like)"/>
    <property type="match status" value="1"/>
</dbReference>
<proteinExistence type="predicted"/>
<dbReference type="InterPro" id="IPR011009">
    <property type="entry name" value="Kinase-like_dom_sf"/>
</dbReference>
<gene>
    <name evidence="1" type="ORF">ACFPFW_11090</name>
</gene>
<dbReference type="RefSeq" id="WP_114957955.1">
    <property type="nucleotide sequence ID" value="NZ_JBHSJF010000006.1"/>
</dbReference>